<dbReference type="Pfam" id="PF01196">
    <property type="entry name" value="Ribosomal_L17"/>
    <property type="match status" value="1"/>
</dbReference>
<dbReference type="GO" id="GO:0006412">
    <property type="term" value="P:translation"/>
    <property type="evidence" value="ECO:0007669"/>
    <property type="project" value="UniProtKB-UniRule"/>
</dbReference>
<evidence type="ECO:0000313" key="5">
    <source>
        <dbReference type="EMBL" id="MST58582.1"/>
    </source>
</evidence>
<dbReference type="PANTHER" id="PTHR14413:SF16">
    <property type="entry name" value="LARGE RIBOSOMAL SUBUNIT PROTEIN BL17M"/>
    <property type="match status" value="1"/>
</dbReference>
<dbReference type="InterPro" id="IPR000456">
    <property type="entry name" value="Ribosomal_bL17"/>
</dbReference>
<organism evidence="5 6">
    <name type="scientific">Waltera intestinalis</name>
    <dbReference type="NCBI Taxonomy" id="2606635"/>
    <lineage>
        <taxon>Bacteria</taxon>
        <taxon>Bacillati</taxon>
        <taxon>Bacillota</taxon>
        <taxon>Clostridia</taxon>
        <taxon>Lachnospirales</taxon>
        <taxon>Lachnospiraceae</taxon>
        <taxon>Waltera</taxon>
    </lineage>
</organism>
<dbReference type="InterPro" id="IPR036373">
    <property type="entry name" value="Ribosomal_bL17_sf"/>
</dbReference>
<dbReference type="GO" id="GO:0003735">
    <property type="term" value="F:structural constituent of ribosome"/>
    <property type="evidence" value="ECO:0007669"/>
    <property type="project" value="InterPro"/>
</dbReference>
<dbReference type="HAMAP" id="MF_01368">
    <property type="entry name" value="Ribosomal_bL17"/>
    <property type="match status" value="1"/>
</dbReference>
<dbReference type="GO" id="GO:0015934">
    <property type="term" value="C:large ribosomal subunit"/>
    <property type="evidence" value="ECO:0007669"/>
    <property type="project" value="TreeGrafter"/>
</dbReference>
<comment type="caution">
    <text evidence="5">The sequence shown here is derived from an EMBL/GenBank/DDBJ whole genome shotgun (WGS) entry which is preliminary data.</text>
</comment>
<dbReference type="AlphaFoldDB" id="A0A6L5YLR8"/>
<sequence>MAKYRKLGRTSAQRKALLRNQVTAVINNGKIVTTEAKAKEVQKIVDGLIALAVKEKDNFETVKVTTKVARKDKDGKRVKQIVDKETGKVLAESHRDKDGKLVKIENGVTVTVYDEVEKEIKKDLPTRSHARRQMLKVLNPVVEVPTDAAGKKKNTKEVDLVAKLFDEYAPKYATRKGGYTRIVKIGQRKGDAAMTVVLELV</sequence>
<name>A0A6L5YLR8_9FIRM</name>
<dbReference type="Proteomes" id="UP000476055">
    <property type="component" value="Unassembled WGS sequence"/>
</dbReference>
<dbReference type="Gene3D" id="3.90.1030.10">
    <property type="entry name" value="Ribosomal protein L17"/>
    <property type="match status" value="2"/>
</dbReference>
<evidence type="ECO:0000256" key="3">
    <source>
        <dbReference type="ARBA" id="ARBA00023274"/>
    </source>
</evidence>
<dbReference type="EMBL" id="VUMU01000012">
    <property type="protein sequence ID" value="MST58582.1"/>
    <property type="molecule type" value="Genomic_DNA"/>
</dbReference>
<dbReference type="SUPFAM" id="SSF64263">
    <property type="entry name" value="Prokaryotic ribosomal protein L17"/>
    <property type="match status" value="1"/>
</dbReference>
<evidence type="ECO:0000256" key="1">
    <source>
        <dbReference type="ARBA" id="ARBA00008777"/>
    </source>
</evidence>
<keyword evidence="2 4" id="KW-0689">Ribosomal protein</keyword>
<evidence type="ECO:0000256" key="4">
    <source>
        <dbReference type="HAMAP-Rule" id="MF_01368"/>
    </source>
</evidence>
<comment type="similarity">
    <text evidence="1 4">Belongs to the bacterial ribosomal protein bL17 family.</text>
</comment>
<evidence type="ECO:0000313" key="6">
    <source>
        <dbReference type="Proteomes" id="UP000476055"/>
    </source>
</evidence>
<gene>
    <name evidence="4" type="primary">rplQ</name>
    <name evidence="5" type="ORF">FYJ59_10095</name>
</gene>
<protein>
    <recommendedName>
        <fullName evidence="4">Large ribosomal subunit protein bL17</fullName>
    </recommendedName>
</protein>
<evidence type="ECO:0000256" key="2">
    <source>
        <dbReference type="ARBA" id="ARBA00022980"/>
    </source>
</evidence>
<dbReference type="PANTHER" id="PTHR14413">
    <property type="entry name" value="RIBOSOMAL PROTEIN L17"/>
    <property type="match status" value="1"/>
</dbReference>
<comment type="subunit">
    <text evidence="4">Part of the 50S ribosomal subunit. Contacts protein L32.</text>
</comment>
<reference evidence="5 6" key="1">
    <citation type="submission" date="2019-08" db="EMBL/GenBank/DDBJ databases">
        <title>In-depth cultivation of the pig gut microbiome towards novel bacterial diversity and tailored functional studies.</title>
        <authorList>
            <person name="Wylensek D."/>
            <person name="Hitch T.C.A."/>
            <person name="Clavel T."/>
        </authorList>
    </citation>
    <scope>NUCLEOTIDE SEQUENCE [LARGE SCALE GENOMIC DNA]</scope>
    <source>
        <strain evidence="5 6">WCA3-601-WT-6H</strain>
    </source>
</reference>
<keyword evidence="6" id="KW-1185">Reference proteome</keyword>
<proteinExistence type="inferred from homology"/>
<keyword evidence="3 4" id="KW-0687">Ribonucleoprotein</keyword>
<accession>A0A6L5YLR8</accession>
<dbReference type="RefSeq" id="WP_154496748.1">
    <property type="nucleotide sequence ID" value="NZ_VUMU01000012.1"/>
</dbReference>